<evidence type="ECO:0000313" key="4">
    <source>
        <dbReference type="EMBL" id="PGH09721.1"/>
    </source>
</evidence>
<dbReference type="PROSITE" id="PS50893">
    <property type="entry name" value="ABC_TRANSPORTER_2"/>
    <property type="match status" value="2"/>
</dbReference>
<dbReference type="PANTHER" id="PTHR43514">
    <property type="entry name" value="ABC TRANSPORTER I FAMILY MEMBER 10"/>
    <property type="match status" value="1"/>
</dbReference>
<dbReference type="GO" id="GO:0005524">
    <property type="term" value="F:ATP binding"/>
    <property type="evidence" value="ECO:0007669"/>
    <property type="project" value="UniProtKB-KW"/>
</dbReference>
<reference evidence="4 5" key="1">
    <citation type="submission" date="2017-10" db="EMBL/GenBank/DDBJ databases">
        <title>Comparative genomics in systemic dimorphic fungi from Ajellomycetaceae.</title>
        <authorList>
            <person name="Munoz J.F."/>
            <person name="Mcewen J.G."/>
            <person name="Clay O.K."/>
            <person name="Cuomo C.A."/>
        </authorList>
    </citation>
    <scope>NUCLEOTIDE SEQUENCE [LARGE SCALE GENOMIC DNA]</scope>
    <source>
        <strain evidence="4 5">UAMH130</strain>
    </source>
</reference>
<dbReference type="Gene3D" id="3.40.50.300">
    <property type="entry name" value="P-loop containing nucleotide triphosphate hydrolases"/>
    <property type="match status" value="2"/>
</dbReference>
<dbReference type="InterPro" id="IPR003593">
    <property type="entry name" value="AAA+_ATPase"/>
</dbReference>
<dbReference type="Proteomes" id="UP000224080">
    <property type="component" value="Unassembled WGS sequence"/>
</dbReference>
<proteinExistence type="predicted"/>
<dbReference type="Pfam" id="PF00005">
    <property type="entry name" value="ABC_tran"/>
    <property type="match status" value="2"/>
</dbReference>
<evidence type="ECO:0000313" key="5">
    <source>
        <dbReference type="Proteomes" id="UP000224080"/>
    </source>
</evidence>
<dbReference type="AlphaFoldDB" id="A0A2B7XLQ9"/>
<name>A0A2B7XLQ9_9EURO</name>
<dbReference type="InterPro" id="IPR050334">
    <property type="entry name" value="Molybdenum_import_ModC"/>
</dbReference>
<comment type="caution">
    <text evidence="4">The sequence shown here is derived from an EMBL/GenBank/DDBJ whole genome shotgun (WGS) entry which is preliminary data.</text>
</comment>
<dbReference type="GO" id="GO:0005739">
    <property type="term" value="C:mitochondrion"/>
    <property type="evidence" value="ECO:0007669"/>
    <property type="project" value="TreeGrafter"/>
</dbReference>
<dbReference type="EMBL" id="PDNC01000003">
    <property type="protein sequence ID" value="PGH09721.1"/>
    <property type="molecule type" value="Genomic_DNA"/>
</dbReference>
<feature type="domain" description="ABC transporter" evidence="3">
    <location>
        <begin position="473"/>
        <end position="752"/>
    </location>
</feature>
<keyword evidence="5" id="KW-1185">Reference proteome</keyword>
<keyword evidence="2" id="KW-0067">ATP-binding</keyword>
<dbReference type="SMART" id="SM00382">
    <property type="entry name" value="AAA"/>
    <property type="match status" value="2"/>
</dbReference>
<gene>
    <name evidence="4" type="ORF">GX51_00401</name>
</gene>
<evidence type="ECO:0000256" key="1">
    <source>
        <dbReference type="ARBA" id="ARBA00022741"/>
    </source>
</evidence>
<accession>A0A2B7XLQ9</accession>
<organism evidence="4 5">
    <name type="scientific">Blastomyces parvus</name>
    <dbReference type="NCBI Taxonomy" id="2060905"/>
    <lineage>
        <taxon>Eukaryota</taxon>
        <taxon>Fungi</taxon>
        <taxon>Dikarya</taxon>
        <taxon>Ascomycota</taxon>
        <taxon>Pezizomycotina</taxon>
        <taxon>Eurotiomycetes</taxon>
        <taxon>Eurotiomycetidae</taxon>
        <taxon>Onygenales</taxon>
        <taxon>Ajellomycetaceae</taxon>
        <taxon>Blastomyces</taxon>
    </lineage>
</organism>
<sequence>MLKHIAAPIRPGAGGGAIRPVSYNINLFRYFVLGKCLPNNIRPDKASIGLQNGTAGPKGDRQSSSIYHTTYPPIISITDATFYREYPTRDSPTKDNPPLYPNLTFSLNSHIPAKAGEHPSLEHCAVIGSSAKSTFLDILRGRYICIPPTARSFPYLLAPGAARAKGSSSSSHDAAHAIQYVGFNGDQKQSAGGIRGSYMSARYESRREETDFTLLQYLKDQMSLNPLVQEKEEVLGGGSINPSESDEHLNKIIRDFQLEDLVDMPVANLSNGQTRRARIAKALLMKPEVLLLDEPFMALDRSTVPVLSHLLRQTTLGGAPRIVLALRPQDPIPEWISQIVLLGPDNTIALQGTRDEVFRTLQLWQAVAARGAKPALVKETGDDNSEISKSSLASPGRLELIPRNIDEEQIYNLLSLSQRWEYDRLEQLRENGQFEDFANILHEMGLLHKQAVKVDKRITPLGEPIVEMDGVHVKYGDKVVLGGWTQAADSSTTKHGLYWKVHRGQRWGVFGSNGSGKTTLISLITSDHPQTYSQPIKLFGRSRLPEPGKPGISIFDLQSRIGHSSPEIHAFFPRHLSIRSSIESAWAETFLSKPNLTPERAMNVDSALRFFEADLNPDFAPCSDGIQITTSWADSLPFSSLTPAQQRLTLFLRALIHKPDLIILDEAFSSMQASLRDKCLHFLEVGEQQHMPSSGTRRTPNYANVWHLPTPPSSSGPKLCHTGIADHQALIVISHVKEEVPDIVGQWMRLPTPSRITDEEGLVMDFQIGQLAAQESVALDAWETIWNFSAEGKGGLVEGDETAVRCGA</sequence>
<dbReference type="InterPro" id="IPR027417">
    <property type="entry name" value="P-loop_NTPase"/>
</dbReference>
<dbReference type="STRING" id="2060905.A0A2B7XLQ9"/>
<keyword evidence="1" id="KW-0547">Nucleotide-binding</keyword>
<evidence type="ECO:0000256" key="2">
    <source>
        <dbReference type="ARBA" id="ARBA00022840"/>
    </source>
</evidence>
<dbReference type="PANTHER" id="PTHR43514:SF4">
    <property type="entry name" value="ABC TRANSPORTER I FAMILY MEMBER 10"/>
    <property type="match status" value="1"/>
</dbReference>
<feature type="domain" description="ABC transporter" evidence="3">
    <location>
        <begin position="133"/>
        <end position="369"/>
    </location>
</feature>
<dbReference type="GO" id="GO:0016887">
    <property type="term" value="F:ATP hydrolysis activity"/>
    <property type="evidence" value="ECO:0007669"/>
    <property type="project" value="InterPro"/>
</dbReference>
<dbReference type="SUPFAM" id="SSF52540">
    <property type="entry name" value="P-loop containing nucleoside triphosphate hydrolases"/>
    <property type="match status" value="2"/>
</dbReference>
<dbReference type="InterPro" id="IPR003439">
    <property type="entry name" value="ABC_transporter-like_ATP-bd"/>
</dbReference>
<protein>
    <recommendedName>
        <fullName evidence="3">ABC transporter domain-containing protein</fullName>
    </recommendedName>
</protein>
<dbReference type="OrthoDB" id="10255969at2759"/>
<evidence type="ECO:0000259" key="3">
    <source>
        <dbReference type="PROSITE" id="PS50893"/>
    </source>
</evidence>